<dbReference type="Proteomes" id="UP000292958">
    <property type="component" value="Unassembled WGS sequence"/>
</dbReference>
<dbReference type="RefSeq" id="WP_130419044.1">
    <property type="nucleotide sequence ID" value="NZ_SHKW01000001.1"/>
</dbReference>
<comment type="caution">
    <text evidence="7">The sequence shown here is derived from an EMBL/GenBank/DDBJ whole genome shotgun (WGS) entry which is preliminary data.</text>
</comment>
<dbReference type="EMBL" id="SHKW01000001">
    <property type="protein sequence ID" value="RZU41066.1"/>
    <property type="molecule type" value="Genomic_DNA"/>
</dbReference>
<evidence type="ECO:0000256" key="5">
    <source>
        <dbReference type="ARBA" id="ARBA00023136"/>
    </source>
</evidence>
<keyword evidence="4 6" id="KW-1133">Transmembrane helix</keyword>
<keyword evidence="3 6" id="KW-0812">Transmembrane</keyword>
<dbReference type="InterPro" id="IPR001851">
    <property type="entry name" value="ABC_transp_permease"/>
</dbReference>
<evidence type="ECO:0000313" key="8">
    <source>
        <dbReference type="Proteomes" id="UP000292958"/>
    </source>
</evidence>
<dbReference type="GO" id="GO:0005886">
    <property type="term" value="C:plasma membrane"/>
    <property type="evidence" value="ECO:0007669"/>
    <property type="project" value="UniProtKB-SubCell"/>
</dbReference>
<feature type="transmembrane region" description="Helical" evidence="6">
    <location>
        <begin position="64"/>
        <end position="83"/>
    </location>
</feature>
<keyword evidence="8" id="KW-1185">Reference proteome</keyword>
<feature type="transmembrane region" description="Helical" evidence="6">
    <location>
        <begin position="263"/>
        <end position="285"/>
    </location>
</feature>
<feature type="transmembrane region" description="Helical" evidence="6">
    <location>
        <begin position="155"/>
        <end position="174"/>
    </location>
</feature>
<evidence type="ECO:0000256" key="2">
    <source>
        <dbReference type="ARBA" id="ARBA00022475"/>
    </source>
</evidence>
<feature type="transmembrane region" description="Helical" evidence="6">
    <location>
        <begin position="203"/>
        <end position="224"/>
    </location>
</feature>
<accession>A0A4V2G4J0</accession>
<keyword evidence="2" id="KW-1003">Cell membrane</keyword>
<dbReference type="PANTHER" id="PTHR32196:SF72">
    <property type="entry name" value="RIBOSE IMPORT PERMEASE PROTEIN RBSC"/>
    <property type="match status" value="1"/>
</dbReference>
<gene>
    <name evidence="7" type="ORF">BDD14_2559</name>
</gene>
<feature type="transmembrane region" description="Helical" evidence="6">
    <location>
        <begin position="38"/>
        <end position="57"/>
    </location>
</feature>
<name>A0A4V2G4J0_9BACT</name>
<dbReference type="AlphaFoldDB" id="A0A4V2G4J0"/>
<protein>
    <submittedName>
        <fullName evidence="7">Monosaccharide ABC transporter membrane protein (CUT2 family)</fullName>
    </submittedName>
</protein>
<keyword evidence="5 6" id="KW-0472">Membrane</keyword>
<evidence type="ECO:0000256" key="3">
    <source>
        <dbReference type="ARBA" id="ARBA00022692"/>
    </source>
</evidence>
<organism evidence="7 8">
    <name type="scientific">Edaphobacter modestus</name>
    <dbReference type="NCBI Taxonomy" id="388466"/>
    <lineage>
        <taxon>Bacteria</taxon>
        <taxon>Pseudomonadati</taxon>
        <taxon>Acidobacteriota</taxon>
        <taxon>Terriglobia</taxon>
        <taxon>Terriglobales</taxon>
        <taxon>Acidobacteriaceae</taxon>
        <taxon>Edaphobacter</taxon>
    </lineage>
</organism>
<evidence type="ECO:0000256" key="6">
    <source>
        <dbReference type="SAM" id="Phobius"/>
    </source>
</evidence>
<evidence type="ECO:0000313" key="7">
    <source>
        <dbReference type="EMBL" id="RZU41066.1"/>
    </source>
</evidence>
<dbReference type="GO" id="GO:0022857">
    <property type="term" value="F:transmembrane transporter activity"/>
    <property type="evidence" value="ECO:0007669"/>
    <property type="project" value="InterPro"/>
</dbReference>
<reference evidence="7 8" key="1">
    <citation type="submission" date="2019-02" db="EMBL/GenBank/DDBJ databases">
        <title>Genomic Encyclopedia of Archaeal and Bacterial Type Strains, Phase II (KMG-II): from individual species to whole genera.</title>
        <authorList>
            <person name="Goeker M."/>
        </authorList>
    </citation>
    <scope>NUCLEOTIDE SEQUENCE [LARGE SCALE GENOMIC DNA]</scope>
    <source>
        <strain evidence="7 8">DSM 18101</strain>
    </source>
</reference>
<evidence type="ECO:0000256" key="4">
    <source>
        <dbReference type="ARBA" id="ARBA00022989"/>
    </source>
</evidence>
<evidence type="ECO:0000256" key="1">
    <source>
        <dbReference type="ARBA" id="ARBA00004651"/>
    </source>
</evidence>
<feature type="transmembrane region" description="Helical" evidence="6">
    <location>
        <begin position="89"/>
        <end position="110"/>
    </location>
</feature>
<dbReference type="Pfam" id="PF02653">
    <property type="entry name" value="BPD_transp_2"/>
    <property type="match status" value="1"/>
</dbReference>
<dbReference type="PANTHER" id="PTHR32196">
    <property type="entry name" value="ABC TRANSPORTER PERMEASE PROTEIN YPHD-RELATED-RELATED"/>
    <property type="match status" value="1"/>
</dbReference>
<comment type="subcellular location">
    <subcellularLocation>
        <location evidence="1">Cell membrane</location>
        <topology evidence="1">Multi-pass membrane protein</topology>
    </subcellularLocation>
</comment>
<dbReference type="CDD" id="cd06579">
    <property type="entry name" value="TM_PBP1_transp_AraH_like"/>
    <property type="match status" value="1"/>
</dbReference>
<proteinExistence type="predicted"/>
<dbReference type="OrthoDB" id="9784538at2"/>
<feature type="transmembrane region" description="Helical" evidence="6">
    <location>
        <begin position="236"/>
        <end position="257"/>
    </location>
</feature>
<sequence length="316" mass="33287">MNMRTREIGVFLTIVALMLVLAWRTTGYFNGANLIDLFLANMPVMMIAVGMTMVILTGQIDISVGSIFAICSVVMGLCANRGLPIPLCAFFACAVGAICGALNGALIAYLRIPSIVATLATMVALRDGLRWYTQGSWIQGLPRQFQWFGQSQRTYTVLCLLIVVFITVVTALGLHHLRIGRDVIATGSNKAAAHMAGIDTSRVVFSVFLLTGAFTGLAAVLNSVRFNQVPSNSGLGLELKVIAAVAVGGAAITGGSATITGTVLGVVLLGCIGSALTFLGINAYWEKAIQGGIILIAVAGDTLQLRSRDNEYTLPT</sequence>